<gene>
    <name evidence="1" type="ORF">AVDCRST_MAG12-1415</name>
</gene>
<proteinExistence type="predicted"/>
<evidence type="ECO:0000313" key="1">
    <source>
        <dbReference type="EMBL" id="CAA9479429.1"/>
    </source>
</evidence>
<dbReference type="InterPro" id="IPR018247">
    <property type="entry name" value="EF_Hand_1_Ca_BS"/>
</dbReference>
<sequence length="112" mass="11585">PGLIVLLSTTEIGAGSGQNLAGLFNLTGFTDRSAEETEVWATWIVGAPLFGEGESTAYVAVAADKDNNGVFDDAPGAVPDSDGDGDVDEKDLEAFGVASNIERVPFEINPNP</sequence>
<feature type="non-terminal residue" evidence="1">
    <location>
        <position position="1"/>
    </location>
</feature>
<dbReference type="PROSITE" id="PS00018">
    <property type="entry name" value="EF_HAND_1"/>
    <property type="match status" value="1"/>
</dbReference>
<dbReference type="AlphaFoldDB" id="A0A6J4RQY9"/>
<dbReference type="EMBL" id="CADCVK010000221">
    <property type="protein sequence ID" value="CAA9479429.1"/>
    <property type="molecule type" value="Genomic_DNA"/>
</dbReference>
<reference evidence="1" key="1">
    <citation type="submission" date="2020-02" db="EMBL/GenBank/DDBJ databases">
        <authorList>
            <person name="Meier V. D."/>
        </authorList>
    </citation>
    <scope>NUCLEOTIDE SEQUENCE</scope>
    <source>
        <strain evidence="1">AVDCRST_MAG12</strain>
    </source>
</reference>
<name>A0A6J4RQY9_9ACTN</name>
<accession>A0A6J4RQY9</accession>
<protein>
    <submittedName>
        <fullName evidence="1">Uncharacterized protein</fullName>
    </submittedName>
</protein>
<organism evidence="1">
    <name type="scientific">uncultured Rubrobacteraceae bacterium</name>
    <dbReference type="NCBI Taxonomy" id="349277"/>
    <lineage>
        <taxon>Bacteria</taxon>
        <taxon>Bacillati</taxon>
        <taxon>Actinomycetota</taxon>
        <taxon>Rubrobacteria</taxon>
        <taxon>Rubrobacterales</taxon>
        <taxon>Rubrobacteraceae</taxon>
        <taxon>environmental samples</taxon>
    </lineage>
</organism>